<sequence>MGERARRRRRARLRRVGTVLGGILFIAALTFGWLALTLGPLNGVARAAAPPASDNAEAATAEAAPAPAATPLLPTPVFPDGPAVPAPAPPPPPPAAWVIGDSQAAADASWVARAPAELGYDVTLSARGGIGFVAAPPASGTTPAHPGIRDALAAGLWQPPADPALIIVQSGGNDQTFPIDHVRAAAEASLDQLGAAYPDATLVVVGPLVQVDAWAPQRRAVSETLADVAAARHVAFVDTTGWVASSRLQQFLVDDRHFSPAGHDALTGIFARALAGLGVSDPAATAPSAAS</sequence>
<dbReference type="Pfam" id="PF13472">
    <property type="entry name" value="Lipase_GDSL_2"/>
    <property type="match status" value="1"/>
</dbReference>
<dbReference type="GO" id="GO:0016787">
    <property type="term" value="F:hydrolase activity"/>
    <property type="evidence" value="ECO:0007669"/>
    <property type="project" value="UniProtKB-KW"/>
</dbReference>
<feature type="compositionally biased region" description="Pro residues" evidence="1">
    <location>
        <begin position="73"/>
        <end position="95"/>
    </location>
</feature>
<keyword evidence="3" id="KW-0378">Hydrolase</keyword>
<keyword evidence="4" id="KW-1185">Reference proteome</keyword>
<evidence type="ECO:0000259" key="2">
    <source>
        <dbReference type="Pfam" id="PF13472"/>
    </source>
</evidence>
<accession>A0ABZ0VAH6</accession>
<evidence type="ECO:0000313" key="3">
    <source>
        <dbReference type="EMBL" id="WQB69888.1"/>
    </source>
</evidence>
<gene>
    <name evidence="3" type="ORF">T9R20_14490</name>
</gene>
<dbReference type="EC" id="3.1.-.-" evidence="3"/>
<dbReference type="Proteomes" id="UP001324533">
    <property type="component" value="Chromosome"/>
</dbReference>
<organism evidence="3 4">
    <name type="scientific">Microbacterium invictum</name>
    <dbReference type="NCBI Taxonomy" id="515415"/>
    <lineage>
        <taxon>Bacteria</taxon>
        <taxon>Bacillati</taxon>
        <taxon>Actinomycetota</taxon>
        <taxon>Actinomycetes</taxon>
        <taxon>Micrococcales</taxon>
        <taxon>Microbacteriaceae</taxon>
        <taxon>Microbacterium</taxon>
    </lineage>
</organism>
<dbReference type="Gene3D" id="3.40.50.1110">
    <property type="entry name" value="SGNH hydrolase"/>
    <property type="match status" value="1"/>
</dbReference>
<feature type="compositionally biased region" description="Low complexity" evidence="1">
    <location>
        <begin position="56"/>
        <end position="72"/>
    </location>
</feature>
<proteinExistence type="predicted"/>
<dbReference type="RefSeq" id="WP_322410016.1">
    <property type="nucleotide sequence ID" value="NZ_CP139779.1"/>
</dbReference>
<dbReference type="InterPro" id="IPR036514">
    <property type="entry name" value="SGNH_hydro_sf"/>
</dbReference>
<dbReference type="SUPFAM" id="SSF52266">
    <property type="entry name" value="SGNH hydrolase"/>
    <property type="match status" value="1"/>
</dbReference>
<evidence type="ECO:0000256" key="1">
    <source>
        <dbReference type="SAM" id="MobiDB-lite"/>
    </source>
</evidence>
<evidence type="ECO:0000313" key="4">
    <source>
        <dbReference type="Proteomes" id="UP001324533"/>
    </source>
</evidence>
<protein>
    <submittedName>
        <fullName evidence="3">SGNH/GDSL hydrolase family protein</fullName>
        <ecNumber evidence="3">3.1.-.-</ecNumber>
    </submittedName>
</protein>
<dbReference type="CDD" id="cd00229">
    <property type="entry name" value="SGNH_hydrolase"/>
    <property type="match status" value="1"/>
</dbReference>
<reference evidence="3 4" key="1">
    <citation type="submission" date="2023-06" db="EMBL/GenBank/DDBJ databases">
        <title>Rock-solubilizing bacteria, Microbacterium invictum, promotes re-establishment of vegetation in rocky wasteland by accelerating rock bio-weathering and reshaping soil bacterial community.</title>
        <authorList>
            <person name="Liu C."/>
        </authorList>
    </citation>
    <scope>NUCLEOTIDE SEQUENCE [LARGE SCALE GENOMIC DNA]</scope>
    <source>
        <strain evidence="3 4">X-18</strain>
    </source>
</reference>
<name>A0ABZ0VAH6_9MICO</name>
<feature type="region of interest" description="Disordered" evidence="1">
    <location>
        <begin position="56"/>
        <end position="98"/>
    </location>
</feature>
<feature type="domain" description="SGNH hydrolase-type esterase" evidence="2">
    <location>
        <begin position="99"/>
        <end position="265"/>
    </location>
</feature>
<dbReference type="InterPro" id="IPR013830">
    <property type="entry name" value="SGNH_hydro"/>
</dbReference>
<dbReference type="EMBL" id="CP139779">
    <property type="protein sequence ID" value="WQB69888.1"/>
    <property type="molecule type" value="Genomic_DNA"/>
</dbReference>